<keyword evidence="1" id="KW-0614">Plasmid</keyword>
<dbReference type="Proteomes" id="UP000177515">
    <property type="component" value="Plasmid unnamed1"/>
</dbReference>
<accession>A0ABN4TVY9</accession>
<sequence length="102" mass="10714">MHDSGAAESRHAHGMGHPSGEMTCGLVGPGLLCLAGLQQQHTGMGVTYTFRSGTNGCQDHCEALFTPSLVVVVSTHAMLSFQRVHDCVHGAIRNSGLLRDSA</sequence>
<keyword evidence="2" id="KW-1185">Reference proteome</keyword>
<proteinExistence type="predicted"/>
<gene>
    <name evidence="1" type="ORF">BKK80_34715</name>
</gene>
<name>A0ABN4TVY9_9BURK</name>
<organism evidence="1 2">
    <name type="scientific">Cupriavidus malaysiensis</name>
    <dbReference type="NCBI Taxonomy" id="367825"/>
    <lineage>
        <taxon>Bacteria</taxon>
        <taxon>Pseudomonadati</taxon>
        <taxon>Pseudomonadota</taxon>
        <taxon>Betaproteobacteria</taxon>
        <taxon>Burkholderiales</taxon>
        <taxon>Burkholderiaceae</taxon>
        <taxon>Cupriavidus</taxon>
    </lineage>
</organism>
<geneLocation type="plasmid" evidence="1 2">
    <name>unnamed1</name>
</geneLocation>
<evidence type="ECO:0000313" key="1">
    <source>
        <dbReference type="EMBL" id="AOZ11114.1"/>
    </source>
</evidence>
<dbReference type="EMBL" id="CP017756">
    <property type="protein sequence ID" value="AOZ11114.1"/>
    <property type="molecule type" value="Genomic_DNA"/>
</dbReference>
<protein>
    <submittedName>
        <fullName evidence="1">Uncharacterized protein</fullName>
    </submittedName>
</protein>
<evidence type="ECO:0000313" key="2">
    <source>
        <dbReference type="Proteomes" id="UP000177515"/>
    </source>
</evidence>
<reference evidence="1 2" key="1">
    <citation type="submission" date="2016-10" db="EMBL/GenBank/DDBJ databases">
        <title>Complete genome sequences of three Cupriavidus strains isolated from various Malaysian environments.</title>
        <authorList>
            <person name="Abdullah A.A.-A."/>
            <person name="Shafie N.A.H."/>
            <person name="Lau N.S."/>
        </authorList>
    </citation>
    <scope>NUCLEOTIDE SEQUENCE [LARGE SCALE GENOMIC DNA]</scope>
    <source>
        <strain evidence="1 2">USMAA1020</strain>
        <plasmid evidence="1 2">unnamed1</plasmid>
    </source>
</reference>